<dbReference type="Proteomes" id="UP001497535">
    <property type="component" value="Unassembled WGS sequence"/>
</dbReference>
<reference evidence="1" key="1">
    <citation type="submission" date="2023-11" db="EMBL/GenBank/DDBJ databases">
        <authorList>
            <person name="Poullet M."/>
        </authorList>
    </citation>
    <scope>NUCLEOTIDE SEQUENCE</scope>
    <source>
        <strain evidence="1">E1834</strain>
    </source>
</reference>
<dbReference type="EMBL" id="CAVMJV010000002">
    <property type="protein sequence ID" value="CAK5012797.1"/>
    <property type="molecule type" value="Genomic_DNA"/>
</dbReference>
<protein>
    <submittedName>
        <fullName evidence="1">Uncharacterized protein</fullName>
    </submittedName>
</protein>
<gene>
    <name evidence="1" type="ORF">MENTE1834_LOCUS2226</name>
</gene>
<sequence>MLFCWVPFCLDCCLDVEHLCKLRGLSYNFWFIFRPFLQKTFGKVFSNLKEFFWENC</sequence>
<evidence type="ECO:0000313" key="2">
    <source>
        <dbReference type="Proteomes" id="UP001497535"/>
    </source>
</evidence>
<comment type="caution">
    <text evidence="1">The sequence shown here is derived from an EMBL/GenBank/DDBJ whole genome shotgun (WGS) entry which is preliminary data.</text>
</comment>
<accession>A0ACB0XQE4</accession>
<proteinExistence type="predicted"/>
<keyword evidence="2" id="KW-1185">Reference proteome</keyword>
<name>A0ACB0XQE4_MELEN</name>
<evidence type="ECO:0000313" key="1">
    <source>
        <dbReference type="EMBL" id="CAK5012797.1"/>
    </source>
</evidence>
<organism evidence="1 2">
    <name type="scientific">Meloidogyne enterolobii</name>
    <name type="common">Root-knot nematode worm</name>
    <name type="synonym">Meloidogyne mayaguensis</name>
    <dbReference type="NCBI Taxonomy" id="390850"/>
    <lineage>
        <taxon>Eukaryota</taxon>
        <taxon>Metazoa</taxon>
        <taxon>Ecdysozoa</taxon>
        <taxon>Nematoda</taxon>
        <taxon>Chromadorea</taxon>
        <taxon>Rhabditida</taxon>
        <taxon>Tylenchina</taxon>
        <taxon>Tylenchomorpha</taxon>
        <taxon>Tylenchoidea</taxon>
        <taxon>Meloidogynidae</taxon>
        <taxon>Meloidogyninae</taxon>
        <taxon>Meloidogyne</taxon>
    </lineage>
</organism>